<keyword evidence="2" id="KW-1185">Reference proteome</keyword>
<reference evidence="2" key="1">
    <citation type="journal article" date="2019" name="Int. J. Syst. Evol. Microbiol.">
        <title>The Global Catalogue of Microorganisms (GCM) 10K type strain sequencing project: providing services to taxonomists for standard genome sequencing and annotation.</title>
        <authorList>
            <consortium name="The Broad Institute Genomics Platform"/>
            <consortium name="The Broad Institute Genome Sequencing Center for Infectious Disease"/>
            <person name="Wu L."/>
            <person name="Ma J."/>
        </authorList>
    </citation>
    <scope>NUCLEOTIDE SEQUENCE [LARGE SCALE GENOMIC DNA]</scope>
    <source>
        <strain evidence="2">CECT 7706</strain>
    </source>
</reference>
<gene>
    <name evidence="1" type="ORF">QWZ15_14910</name>
</gene>
<comment type="caution">
    <text evidence="1">The sequence shown here is derived from an EMBL/GenBank/DDBJ whole genome shotgun (WGS) entry which is preliminary data.</text>
</comment>
<dbReference type="EMBL" id="JAUFQS010000019">
    <property type="protein sequence ID" value="MDN3689127.1"/>
    <property type="molecule type" value="Genomic_DNA"/>
</dbReference>
<evidence type="ECO:0000313" key="1">
    <source>
        <dbReference type="EMBL" id="MDN3689127.1"/>
    </source>
</evidence>
<proteinExistence type="predicted"/>
<accession>A0ABT8CAL2</accession>
<dbReference type="RefSeq" id="WP_163386977.1">
    <property type="nucleotide sequence ID" value="NZ_WMCD01000014.1"/>
</dbReference>
<dbReference type="Proteomes" id="UP001236663">
    <property type="component" value="Unassembled WGS sequence"/>
</dbReference>
<organism evidence="1 2">
    <name type="scientific">Cyclobacterium jeungdonense</name>
    <dbReference type="NCBI Taxonomy" id="708087"/>
    <lineage>
        <taxon>Bacteria</taxon>
        <taxon>Pseudomonadati</taxon>
        <taxon>Bacteroidota</taxon>
        <taxon>Cytophagia</taxon>
        <taxon>Cytophagales</taxon>
        <taxon>Cyclobacteriaceae</taxon>
        <taxon>Cyclobacterium</taxon>
    </lineage>
</organism>
<sequence>MDCQVSVIIPIKDYTPFLEESLKSTVSCLRPGMELILVDERMDLDCKPVLKPYLSHP</sequence>
<name>A0ABT8CAL2_9BACT</name>
<evidence type="ECO:0000313" key="2">
    <source>
        <dbReference type="Proteomes" id="UP001236663"/>
    </source>
</evidence>
<protein>
    <submittedName>
        <fullName evidence="1">Glycosyltransferase</fullName>
    </submittedName>
</protein>